<evidence type="ECO:0000313" key="4">
    <source>
        <dbReference type="Proteomes" id="UP000319143"/>
    </source>
</evidence>
<protein>
    <recommendedName>
        <fullName evidence="2">Peptidase C39 domain-containing protein</fullName>
    </recommendedName>
</protein>
<feature type="domain" description="Peptidase C39" evidence="2">
    <location>
        <begin position="44"/>
        <end position="173"/>
    </location>
</feature>
<evidence type="ECO:0000259" key="2">
    <source>
        <dbReference type="PROSITE" id="PS50990"/>
    </source>
</evidence>
<dbReference type="Proteomes" id="UP000319143">
    <property type="component" value="Unassembled WGS sequence"/>
</dbReference>
<keyword evidence="1" id="KW-1133">Transmembrane helix</keyword>
<dbReference type="AlphaFoldDB" id="A0A5C6DVY0"/>
<dbReference type="EMBL" id="SJPV01000002">
    <property type="protein sequence ID" value="TWU40818.1"/>
    <property type="molecule type" value="Genomic_DNA"/>
</dbReference>
<dbReference type="GO" id="GO:0006508">
    <property type="term" value="P:proteolysis"/>
    <property type="evidence" value="ECO:0007669"/>
    <property type="project" value="InterPro"/>
</dbReference>
<organism evidence="3 4">
    <name type="scientific">Novipirellula artificiosorum</name>
    <dbReference type="NCBI Taxonomy" id="2528016"/>
    <lineage>
        <taxon>Bacteria</taxon>
        <taxon>Pseudomonadati</taxon>
        <taxon>Planctomycetota</taxon>
        <taxon>Planctomycetia</taxon>
        <taxon>Pirellulales</taxon>
        <taxon>Pirellulaceae</taxon>
        <taxon>Novipirellula</taxon>
    </lineage>
</organism>
<dbReference type="PROSITE" id="PS50990">
    <property type="entry name" value="PEPTIDASE_C39"/>
    <property type="match status" value="1"/>
</dbReference>
<comment type="caution">
    <text evidence="3">The sequence shown here is derived from an EMBL/GenBank/DDBJ whole genome shotgun (WGS) entry which is preliminary data.</text>
</comment>
<gene>
    <name evidence="3" type="ORF">Poly41_16530</name>
</gene>
<evidence type="ECO:0000313" key="3">
    <source>
        <dbReference type="EMBL" id="TWU40818.1"/>
    </source>
</evidence>
<feature type="transmembrane region" description="Helical" evidence="1">
    <location>
        <begin position="194"/>
        <end position="215"/>
    </location>
</feature>
<dbReference type="GO" id="GO:0016020">
    <property type="term" value="C:membrane"/>
    <property type="evidence" value="ECO:0007669"/>
    <property type="project" value="InterPro"/>
</dbReference>
<feature type="transmembrane region" description="Helical" evidence="1">
    <location>
        <begin position="227"/>
        <end position="244"/>
    </location>
</feature>
<proteinExistence type="predicted"/>
<dbReference type="GO" id="GO:0008233">
    <property type="term" value="F:peptidase activity"/>
    <property type="evidence" value="ECO:0007669"/>
    <property type="project" value="InterPro"/>
</dbReference>
<keyword evidence="4" id="KW-1185">Reference proteome</keyword>
<sequence length="303" mass="33674">MNMLMKIGFLALLSTEVPVVGATVEHVSDFMRLPKSGVQYHVAQPRDPICGLLCVRASISALGKNAPGFETLVRKRYLSSESGSTVDDLCNAISDHDLTPHPFSSLSTRALSGVKRPVILHVRNKLDRTKFGHWVLYEGFTGKGFVIQDFPSEPVVMHHAELASIWDGTGIVVEDAGEAASGSYRFSIAWISSYAIVLAIVVICFLLSTILVRIARLADRSSTAKHLTESGLIFVMLVFSFHVLRSDGFFRRSRSYQRYWQCTNVLRHLNYHTPSSSPIARPTMCLLIAECQRVSNVAIFVMR</sequence>
<keyword evidence="1" id="KW-0812">Transmembrane</keyword>
<evidence type="ECO:0000256" key="1">
    <source>
        <dbReference type="SAM" id="Phobius"/>
    </source>
</evidence>
<reference evidence="3 4" key="1">
    <citation type="submission" date="2019-02" db="EMBL/GenBank/DDBJ databases">
        <title>Deep-cultivation of Planctomycetes and their phenomic and genomic characterization uncovers novel biology.</title>
        <authorList>
            <person name="Wiegand S."/>
            <person name="Jogler M."/>
            <person name="Boedeker C."/>
            <person name="Pinto D."/>
            <person name="Vollmers J."/>
            <person name="Rivas-Marin E."/>
            <person name="Kohn T."/>
            <person name="Peeters S.H."/>
            <person name="Heuer A."/>
            <person name="Rast P."/>
            <person name="Oberbeckmann S."/>
            <person name="Bunk B."/>
            <person name="Jeske O."/>
            <person name="Meyerdierks A."/>
            <person name="Storesund J.E."/>
            <person name="Kallscheuer N."/>
            <person name="Luecker S."/>
            <person name="Lage O.M."/>
            <person name="Pohl T."/>
            <person name="Merkel B.J."/>
            <person name="Hornburger P."/>
            <person name="Mueller R.-W."/>
            <person name="Bruemmer F."/>
            <person name="Labrenz M."/>
            <person name="Spormann A.M."/>
            <person name="Op Den Camp H."/>
            <person name="Overmann J."/>
            <person name="Amann R."/>
            <person name="Jetten M.S.M."/>
            <person name="Mascher T."/>
            <person name="Medema M.H."/>
            <person name="Devos D.P."/>
            <person name="Kaster A.-K."/>
            <person name="Ovreas L."/>
            <person name="Rohde M."/>
            <person name="Galperin M.Y."/>
            <person name="Jogler C."/>
        </authorList>
    </citation>
    <scope>NUCLEOTIDE SEQUENCE [LARGE SCALE GENOMIC DNA]</scope>
    <source>
        <strain evidence="3 4">Poly41</strain>
    </source>
</reference>
<dbReference type="GO" id="GO:0005524">
    <property type="term" value="F:ATP binding"/>
    <property type="evidence" value="ECO:0007669"/>
    <property type="project" value="InterPro"/>
</dbReference>
<dbReference type="Pfam" id="PF03412">
    <property type="entry name" value="Peptidase_C39"/>
    <property type="match status" value="1"/>
</dbReference>
<accession>A0A5C6DVY0</accession>
<dbReference type="Gene3D" id="3.90.70.10">
    <property type="entry name" value="Cysteine proteinases"/>
    <property type="match status" value="1"/>
</dbReference>
<name>A0A5C6DVY0_9BACT</name>
<dbReference type="OrthoDB" id="232643at2"/>
<dbReference type="InterPro" id="IPR005074">
    <property type="entry name" value="Peptidase_C39"/>
</dbReference>
<keyword evidence="1" id="KW-0472">Membrane</keyword>